<keyword evidence="3" id="KW-1185">Reference proteome</keyword>
<dbReference type="SUPFAM" id="SSF55729">
    <property type="entry name" value="Acyl-CoA N-acyltransferases (Nat)"/>
    <property type="match status" value="1"/>
</dbReference>
<dbReference type="InterPro" id="IPR016181">
    <property type="entry name" value="Acyl_CoA_acyltransferase"/>
</dbReference>
<evidence type="ECO:0008006" key="4">
    <source>
        <dbReference type="Google" id="ProtNLM"/>
    </source>
</evidence>
<dbReference type="RefSeq" id="WP_306105236.1">
    <property type="nucleotide sequence ID" value="NZ_CP120983.1"/>
</dbReference>
<dbReference type="Gene3D" id="3.40.630.30">
    <property type="match status" value="1"/>
</dbReference>
<evidence type="ECO:0000256" key="1">
    <source>
        <dbReference type="SAM" id="MobiDB-lite"/>
    </source>
</evidence>
<proteinExistence type="predicted"/>
<reference evidence="2 3" key="1">
    <citation type="submission" date="2023-03" db="EMBL/GenBank/DDBJ databases">
        <title>Isolation and description of six Streptomyces strains from soil environments, able to metabolize different microbial glucans.</title>
        <authorList>
            <person name="Widen T."/>
            <person name="Larsbrink J."/>
        </authorList>
    </citation>
    <scope>NUCLEOTIDE SEQUENCE [LARGE SCALE GENOMIC DNA]</scope>
    <source>
        <strain evidence="2 3">Alt3</strain>
    </source>
</reference>
<organism evidence="2 3">
    <name type="scientific">Streptomyces glycanivorans</name>
    <dbReference type="NCBI Taxonomy" id="3033808"/>
    <lineage>
        <taxon>Bacteria</taxon>
        <taxon>Bacillati</taxon>
        <taxon>Actinomycetota</taxon>
        <taxon>Actinomycetes</taxon>
        <taxon>Kitasatosporales</taxon>
        <taxon>Streptomycetaceae</taxon>
        <taxon>Streptomyces</taxon>
    </lineage>
</organism>
<dbReference type="Proteomes" id="UP001224433">
    <property type="component" value="Chromosome"/>
</dbReference>
<feature type="region of interest" description="Disordered" evidence="1">
    <location>
        <begin position="183"/>
        <end position="204"/>
    </location>
</feature>
<gene>
    <name evidence="2" type="ORF">P8A20_35335</name>
</gene>
<protein>
    <recommendedName>
        <fullName evidence="4">N-acetyltransferase domain-containing protein</fullName>
    </recommendedName>
</protein>
<accession>A0ABY9JN71</accession>
<evidence type="ECO:0000313" key="3">
    <source>
        <dbReference type="Proteomes" id="UP001224433"/>
    </source>
</evidence>
<dbReference type="EMBL" id="CP120983">
    <property type="protein sequence ID" value="WLQ69142.1"/>
    <property type="molecule type" value="Genomic_DNA"/>
</dbReference>
<name>A0ABY9JN71_9ACTN</name>
<sequence length="204" mass="22136">MRIRPASIDELPRLQDIERAAGQCFRDVGMPEVAEDEPLPVGELARYRHNGLAWVAVDPADVPVAYLIAEPVDGNLHIEQVSVHPDQARRERRPWTEQRYTGSQVSAHADPGPPVQTVSGFLAADLTQPRAECAVVERMESAARVVGRVPRHTGEGGEGEGGNAVRTARVSLGPMIFLCRDSPHPCRPNEARSGPAQGVAQNHP</sequence>
<evidence type="ECO:0000313" key="2">
    <source>
        <dbReference type="EMBL" id="WLQ69142.1"/>
    </source>
</evidence>